<protein>
    <submittedName>
        <fullName evidence="2">ABC transporter permease</fullName>
    </submittedName>
</protein>
<reference evidence="3" key="1">
    <citation type="journal article" date="2019" name="Int. J. Syst. Evol. Microbiol.">
        <title>The Global Catalogue of Microorganisms (GCM) 10K type strain sequencing project: providing services to taxonomists for standard genome sequencing and annotation.</title>
        <authorList>
            <consortium name="The Broad Institute Genomics Platform"/>
            <consortium name="The Broad Institute Genome Sequencing Center for Infectious Disease"/>
            <person name="Wu L."/>
            <person name="Ma J."/>
        </authorList>
    </citation>
    <scope>NUCLEOTIDE SEQUENCE [LARGE SCALE GENOMIC DNA]</scope>
    <source>
        <strain evidence="3">NBRC 106348</strain>
    </source>
</reference>
<gene>
    <name evidence="2" type="ORF">GCM10025864_27140</name>
</gene>
<keyword evidence="3" id="KW-1185">Reference proteome</keyword>
<dbReference type="Proteomes" id="UP001157091">
    <property type="component" value="Unassembled WGS sequence"/>
</dbReference>
<evidence type="ECO:0000313" key="3">
    <source>
        <dbReference type="Proteomes" id="UP001157091"/>
    </source>
</evidence>
<evidence type="ECO:0000256" key="1">
    <source>
        <dbReference type="SAM" id="Phobius"/>
    </source>
</evidence>
<name>A0ABQ6I2G0_9MICO</name>
<organism evidence="2 3">
    <name type="scientific">Luteimicrobium album</name>
    <dbReference type="NCBI Taxonomy" id="1054550"/>
    <lineage>
        <taxon>Bacteria</taxon>
        <taxon>Bacillati</taxon>
        <taxon>Actinomycetota</taxon>
        <taxon>Actinomycetes</taxon>
        <taxon>Micrococcales</taxon>
        <taxon>Luteimicrobium</taxon>
    </lineage>
</organism>
<feature type="transmembrane region" description="Helical" evidence="1">
    <location>
        <begin position="83"/>
        <end position="104"/>
    </location>
</feature>
<feature type="transmembrane region" description="Helical" evidence="1">
    <location>
        <begin position="201"/>
        <end position="222"/>
    </location>
</feature>
<sequence length="276" mass="28476">MSAAAALAKSPVEGTLPASKYHVTFGRVVTSEWIKFRTVRSTVWTLGATFVVLVGLALLVAATTGSSDPGIGLDNADIATTPLVAGTGFGQLVLAVLGALTITGEYSTGMIRSTFSAVPTRTPALVAKAVVVVIASFVVAAVSTVVAVLIVKPIFSGTPHELDFGNDDILRVVVGVPLYLAATALLALAFGILIRSSAGSIFAVIGLVLVVGPILANIPVHWLNNIADYLPSQAGQQLLTIDPSQGPAPWFGFIVMVAWGVVLFGIGVFLAKKRDA</sequence>
<keyword evidence="1" id="KW-0812">Transmembrane</keyword>
<evidence type="ECO:0000313" key="2">
    <source>
        <dbReference type="EMBL" id="GMA24955.1"/>
    </source>
</evidence>
<dbReference type="PANTHER" id="PTHR37305">
    <property type="entry name" value="INTEGRAL MEMBRANE PROTEIN-RELATED"/>
    <property type="match status" value="1"/>
</dbReference>
<dbReference type="PANTHER" id="PTHR37305:SF1">
    <property type="entry name" value="MEMBRANE PROTEIN"/>
    <property type="match status" value="1"/>
</dbReference>
<feature type="transmembrane region" description="Helical" evidence="1">
    <location>
        <begin position="169"/>
        <end position="194"/>
    </location>
</feature>
<keyword evidence="1" id="KW-1133">Transmembrane helix</keyword>
<comment type="caution">
    <text evidence="2">The sequence shown here is derived from an EMBL/GenBank/DDBJ whole genome shotgun (WGS) entry which is preliminary data.</text>
</comment>
<accession>A0ABQ6I2G0</accession>
<proteinExistence type="predicted"/>
<dbReference type="EMBL" id="BSUK01000001">
    <property type="protein sequence ID" value="GMA24955.1"/>
    <property type="molecule type" value="Genomic_DNA"/>
</dbReference>
<feature type="transmembrane region" description="Helical" evidence="1">
    <location>
        <begin position="125"/>
        <end position="149"/>
    </location>
</feature>
<feature type="transmembrane region" description="Helical" evidence="1">
    <location>
        <begin position="43"/>
        <end position="63"/>
    </location>
</feature>
<dbReference type="RefSeq" id="WP_284293638.1">
    <property type="nucleotide sequence ID" value="NZ_BSUK01000001.1"/>
</dbReference>
<feature type="transmembrane region" description="Helical" evidence="1">
    <location>
        <begin position="250"/>
        <end position="271"/>
    </location>
</feature>
<keyword evidence="1" id="KW-0472">Membrane</keyword>